<feature type="transmembrane region" description="Helical" evidence="2">
    <location>
        <begin position="6"/>
        <end position="24"/>
    </location>
</feature>
<keyword evidence="2" id="KW-0472">Membrane</keyword>
<evidence type="ECO:0000256" key="2">
    <source>
        <dbReference type="SAM" id="Phobius"/>
    </source>
</evidence>
<organism evidence="3 4">
    <name type="scientific">Fodinicurvata halophila</name>
    <dbReference type="NCBI Taxonomy" id="1419723"/>
    <lineage>
        <taxon>Bacteria</taxon>
        <taxon>Pseudomonadati</taxon>
        <taxon>Pseudomonadota</taxon>
        <taxon>Alphaproteobacteria</taxon>
        <taxon>Rhodospirillales</taxon>
        <taxon>Rhodovibrionaceae</taxon>
        <taxon>Fodinicurvata</taxon>
    </lineage>
</organism>
<evidence type="ECO:0000256" key="1">
    <source>
        <dbReference type="SAM" id="MobiDB-lite"/>
    </source>
</evidence>
<feature type="transmembrane region" description="Helical" evidence="2">
    <location>
        <begin position="36"/>
        <end position="58"/>
    </location>
</feature>
<dbReference type="Proteomes" id="UP001595799">
    <property type="component" value="Unassembled WGS sequence"/>
</dbReference>
<keyword evidence="2" id="KW-1133">Transmembrane helix</keyword>
<evidence type="ECO:0008006" key="5">
    <source>
        <dbReference type="Google" id="ProtNLM"/>
    </source>
</evidence>
<protein>
    <recommendedName>
        <fullName evidence="5">Integral membrane protein</fullName>
    </recommendedName>
</protein>
<keyword evidence="4" id="KW-1185">Reference proteome</keyword>
<feature type="transmembrane region" description="Helical" evidence="2">
    <location>
        <begin position="70"/>
        <end position="88"/>
    </location>
</feature>
<name>A0ABV8UNW4_9PROT</name>
<proteinExistence type="predicted"/>
<keyword evidence="2" id="KW-0812">Transmembrane</keyword>
<evidence type="ECO:0000313" key="3">
    <source>
        <dbReference type="EMBL" id="MFC4353003.1"/>
    </source>
</evidence>
<gene>
    <name evidence="3" type="ORF">ACFOW6_15745</name>
</gene>
<reference evidence="4" key="1">
    <citation type="journal article" date="2019" name="Int. J. Syst. Evol. Microbiol.">
        <title>The Global Catalogue of Microorganisms (GCM) 10K type strain sequencing project: providing services to taxonomists for standard genome sequencing and annotation.</title>
        <authorList>
            <consortium name="The Broad Institute Genomics Platform"/>
            <consortium name="The Broad Institute Genome Sequencing Center for Infectious Disease"/>
            <person name="Wu L."/>
            <person name="Ma J."/>
        </authorList>
    </citation>
    <scope>NUCLEOTIDE SEQUENCE [LARGE SCALE GENOMIC DNA]</scope>
    <source>
        <strain evidence="4">CECT 8472</strain>
    </source>
</reference>
<accession>A0ABV8UNW4</accession>
<feature type="region of interest" description="Disordered" evidence="1">
    <location>
        <begin position="109"/>
        <end position="141"/>
    </location>
</feature>
<sequence length="141" mass="15114">MNAMLGVGMLAVTVLFFAWAYGQFRRPRPEAWTRGDLGGVTVTLTLVTLSMFSVFHLGAFLFDLGSETRWLEISAVAGVALLLCWLLVPRLMAPALRAANAHGALASSVTDTLPEPANDPRPRAPARAKPATGKVGRRRAA</sequence>
<comment type="caution">
    <text evidence="3">The sequence shown here is derived from an EMBL/GenBank/DDBJ whole genome shotgun (WGS) entry which is preliminary data.</text>
</comment>
<dbReference type="RefSeq" id="WP_382423378.1">
    <property type="nucleotide sequence ID" value="NZ_JBHSCW010000010.1"/>
</dbReference>
<dbReference type="EMBL" id="JBHSCW010000010">
    <property type="protein sequence ID" value="MFC4353003.1"/>
    <property type="molecule type" value="Genomic_DNA"/>
</dbReference>
<evidence type="ECO:0000313" key="4">
    <source>
        <dbReference type="Proteomes" id="UP001595799"/>
    </source>
</evidence>